<sequence length="246" mass="27492">MKSVSGLLMLLVAAQVAQGYVMAKREHAAGPDPGRLDSARAEHRPSPSPHVSEEIEIAEHRSTERSDANEGVKEMMTAVARDIIENVVYKRLSLKDNVYSTVKRKQRSKRSFIFNNTPPTTTLCPPSQIRVDSKLLYENESHYHSIGAGVTEHENRKFDPSQQVVTKRMPFTNEISNTMKSVSGLLMLLVAAQVAQGYVMAKREHAAGPDPDDSIRRERITGRALHLTSPMGSKLPIIDLQRVRKR</sequence>
<dbReference type="Proteomes" id="UP000299102">
    <property type="component" value="Unassembled WGS sequence"/>
</dbReference>
<gene>
    <name evidence="3" type="ORF">EVAR_80067_1</name>
</gene>
<organism evidence="3 4">
    <name type="scientific">Eumeta variegata</name>
    <name type="common">Bagworm moth</name>
    <name type="synonym">Eumeta japonica</name>
    <dbReference type="NCBI Taxonomy" id="151549"/>
    <lineage>
        <taxon>Eukaryota</taxon>
        <taxon>Metazoa</taxon>
        <taxon>Ecdysozoa</taxon>
        <taxon>Arthropoda</taxon>
        <taxon>Hexapoda</taxon>
        <taxon>Insecta</taxon>
        <taxon>Pterygota</taxon>
        <taxon>Neoptera</taxon>
        <taxon>Endopterygota</taxon>
        <taxon>Lepidoptera</taxon>
        <taxon>Glossata</taxon>
        <taxon>Ditrysia</taxon>
        <taxon>Tineoidea</taxon>
        <taxon>Psychidae</taxon>
        <taxon>Oiketicinae</taxon>
        <taxon>Eumeta</taxon>
    </lineage>
</organism>
<feature type="region of interest" description="Disordered" evidence="1">
    <location>
        <begin position="28"/>
        <end position="52"/>
    </location>
</feature>
<accession>A0A4C1UE55</accession>
<evidence type="ECO:0000256" key="2">
    <source>
        <dbReference type="SAM" id="SignalP"/>
    </source>
</evidence>
<evidence type="ECO:0000313" key="4">
    <source>
        <dbReference type="Proteomes" id="UP000299102"/>
    </source>
</evidence>
<proteinExistence type="predicted"/>
<keyword evidence="2" id="KW-0732">Signal</keyword>
<feature type="signal peptide" evidence="2">
    <location>
        <begin position="1"/>
        <end position="19"/>
    </location>
</feature>
<protein>
    <submittedName>
        <fullName evidence="3">Uncharacterized protein</fullName>
    </submittedName>
</protein>
<evidence type="ECO:0000256" key="1">
    <source>
        <dbReference type="SAM" id="MobiDB-lite"/>
    </source>
</evidence>
<feature type="chain" id="PRO_5020029789" evidence="2">
    <location>
        <begin position="20"/>
        <end position="246"/>
    </location>
</feature>
<name>A0A4C1UE55_EUMVA</name>
<evidence type="ECO:0000313" key="3">
    <source>
        <dbReference type="EMBL" id="GBP24214.1"/>
    </source>
</evidence>
<comment type="caution">
    <text evidence="3">The sequence shown here is derived from an EMBL/GenBank/DDBJ whole genome shotgun (WGS) entry which is preliminary data.</text>
</comment>
<reference evidence="3 4" key="1">
    <citation type="journal article" date="2019" name="Commun. Biol.">
        <title>The bagworm genome reveals a unique fibroin gene that provides high tensile strength.</title>
        <authorList>
            <person name="Kono N."/>
            <person name="Nakamura H."/>
            <person name="Ohtoshi R."/>
            <person name="Tomita M."/>
            <person name="Numata K."/>
            <person name="Arakawa K."/>
        </authorList>
    </citation>
    <scope>NUCLEOTIDE SEQUENCE [LARGE SCALE GENOMIC DNA]</scope>
</reference>
<keyword evidence="4" id="KW-1185">Reference proteome</keyword>
<dbReference type="EMBL" id="BGZK01000159">
    <property type="protein sequence ID" value="GBP24214.1"/>
    <property type="molecule type" value="Genomic_DNA"/>
</dbReference>
<dbReference type="AlphaFoldDB" id="A0A4C1UE55"/>